<reference evidence="2" key="1">
    <citation type="journal article" date="2019" name="Int. J. Syst. Evol. Microbiol.">
        <title>The Global Catalogue of Microorganisms (GCM) 10K type strain sequencing project: providing services to taxonomists for standard genome sequencing and annotation.</title>
        <authorList>
            <consortium name="The Broad Institute Genomics Platform"/>
            <consortium name="The Broad Institute Genome Sequencing Center for Infectious Disease"/>
            <person name="Wu L."/>
            <person name="Ma J."/>
        </authorList>
    </citation>
    <scope>NUCLEOTIDE SEQUENCE [LARGE SCALE GENOMIC DNA]</scope>
    <source>
        <strain evidence="2">KCTC 32041</strain>
    </source>
</reference>
<comment type="caution">
    <text evidence="1">The sequence shown here is derived from an EMBL/GenBank/DDBJ whole genome shotgun (WGS) entry which is preliminary data.</text>
</comment>
<evidence type="ECO:0000313" key="2">
    <source>
        <dbReference type="Proteomes" id="UP000600877"/>
    </source>
</evidence>
<keyword evidence="2" id="KW-1185">Reference proteome</keyword>
<gene>
    <name evidence="1" type="ORF">GCM10011290_25130</name>
</gene>
<dbReference type="EMBL" id="BMYW01000009">
    <property type="protein sequence ID" value="GGX96284.1"/>
    <property type="molecule type" value="Genomic_DNA"/>
</dbReference>
<sequence>MIFVFYCTACSSDHETIKIPKNKYGVFYINHCPTRFFSGAPLIEFKFYSSAGDLERIMNELGRDSAKGRVVFENFETNQRQVYGKSSMYGGYVAKDSVRVSMEFIKSASCQKYKVIVEEVFNEDVEIYVGNRYL</sequence>
<dbReference type="RefSeq" id="WP_189374775.1">
    <property type="nucleotide sequence ID" value="NZ_BMYW01000009.1"/>
</dbReference>
<evidence type="ECO:0000313" key="1">
    <source>
        <dbReference type="EMBL" id="GGX96284.1"/>
    </source>
</evidence>
<accession>A0ABQ2YXH8</accession>
<protein>
    <submittedName>
        <fullName evidence="1">Uncharacterized protein</fullName>
    </submittedName>
</protein>
<proteinExistence type="predicted"/>
<organism evidence="1 2">
    <name type="scientific">Vogesella alkaliphila</name>
    <dbReference type="NCBI Taxonomy" id="1193621"/>
    <lineage>
        <taxon>Bacteria</taxon>
        <taxon>Pseudomonadati</taxon>
        <taxon>Pseudomonadota</taxon>
        <taxon>Betaproteobacteria</taxon>
        <taxon>Neisseriales</taxon>
        <taxon>Chromobacteriaceae</taxon>
        <taxon>Vogesella</taxon>
    </lineage>
</organism>
<name>A0ABQ2YXH8_9NEIS</name>
<dbReference type="Proteomes" id="UP000600877">
    <property type="component" value="Unassembled WGS sequence"/>
</dbReference>